<comment type="pathway">
    <text evidence="2 9">Amino-acid biosynthesis; L-arginine biosynthesis [regulation].</text>
</comment>
<dbReference type="GO" id="GO:1900079">
    <property type="term" value="P:regulation of arginine biosynthetic process"/>
    <property type="evidence" value="ECO:0007669"/>
    <property type="project" value="UniProtKB-UniRule"/>
</dbReference>
<dbReference type="RefSeq" id="WP_013941652.1">
    <property type="nucleotide sequence ID" value="NZ_CP022203.1"/>
</dbReference>
<dbReference type="Pfam" id="PF02863">
    <property type="entry name" value="Arg_repressor_C"/>
    <property type="match status" value="1"/>
</dbReference>
<dbReference type="KEGG" id="mmas:MYMAC_004985"/>
<comment type="similarity">
    <text evidence="3 9">Belongs to the ArgR family.</text>
</comment>
<evidence type="ECO:0000313" key="13">
    <source>
        <dbReference type="Proteomes" id="UP000217343"/>
    </source>
</evidence>
<keyword evidence="5 9" id="KW-0963">Cytoplasm</keyword>
<keyword evidence="6 9" id="KW-0805">Transcription regulation</keyword>
<sequence>MLVGMNLDEAILRLIGEREIGDQAVLQQLLEAEGQAPSQSTLSRRLKKLGILKVGGRYQRAPAPPSVVPERPRVTILEAPPNLLVIRTAPGFAPVLALALDKERDLPGLAGTVAGDDTIFVAVTDPALLRDVRAAVERLLSLGG</sequence>
<dbReference type="InterPro" id="IPR036388">
    <property type="entry name" value="WH-like_DNA-bd_sf"/>
</dbReference>
<evidence type="ECO:0000256" key="2">
    <source>
        <dbReference type="ARBA" id="ARBA00005040"/>
    </source>
</evidence>
<dbReference type="Gene3D" id="1.10.10.10">
    <property type="entry name" value="Winged helix-like DNA-binding domain superfamily/Winged helix DNA-binding domain"/>
    <property type="match status" value="1"/>
</dbReference>
<dbReference type="PANTHER" id="PTHR34471">
    <property type="entry name" value="ARGININE REPRESSOR"/>
    <property type="match status" value="1"/>
</dbReference>
<dbReference type="PANTHER" id="PTHR34471:SF1">
    <property type="entry name" value="ARGININE REPRESSOR"/>
    <property type="match status" value="1"/>
</dbReference>
<evidence type="ECO:0000259" key="11">
    <source>
        <dbReference type="Pfam" id="PF02863"/>
    </source>
</evidence>
<dbReference type="GO" id="GO:0005737">
    <property type="term" value="C:cytoplasm"/>
    <property type="evidence" value="ECO:0007669"/>
    <property type="project" value="UniProtKB-SubCell"/>
</dbReference>
<evidence type="ECO:0000256" key="3">
    <source>
        <dbReference type="ARBA" id="ARBA00008316"/>
    </source>
</evidence>
<proteinExistence type="inferred from homology"/>
<evidence type="ECO:0000256" key="7">
    <source>
        <dbReference type="ARBA" id="ARBA00023125"/>
    </source>
</evidence>
<feature type="domain" description="Arginine repressor C-terminal" evidence="11">
    <location>
        <begin position="81"/>
        <end position="132"/>
    </location>
</feature>
<dbReference type="InterPro" id="IPR036251">
    <property type="entry name" value="Arg_repress_C_sf"/>
</dbReference>
<reference evidence="12 13" key="1">
    <citation type="submission" date="2017-06" db="EMBL/GenBank/DDBJ databases">
        <title>Sequencing and comparative analysis of myxobacterial genomes.</title>
        <authorList>
            <person name="Rupp O."/>
            <person name="Goesmann A."/>
            <person name="Sogaard-Andersen L."/>
        </authorList>
    </citation>
    <scope>NUCLEOTIDE SEQUENCE [LARGE SCALE GENOMIC DNA]</scope>
    <source>
        <strain evidence="12 13">DSM 14697</strain>
    </source>
</reference>
<dbReference type="InterPro" id="IPR020899">
    <property type="entry name" value="Arg_repress_C"/>
</dbReference>
<dbReference type="InterPro" id="IPR001669">
    <property type="entry name" value="Arg_repress"/>
</dbReference>
<evidence type="ECO:0000256" key="6">
    <source>
        <dbReference type="ARBA" id="ARBA00023015"/>
    </source>
</evidence>
<keyword evidence="13" id="KW-1185">Reference proteome</keyword>
<dbReference type="SUPFAM" id="SSF55252">
    <property type="entry name" value="C-terminal domain of arginine repressor"/>
    <property type="match status" value="1"/>
</dbReference>
<dbReference type="HAMAP" id="MF_00173">
    <property type="entry name" value="Arg_repressor"/>
    <property type="match status" value="1"/>
</dbReference>
<feature type="domain" description="Arginine repressor DNA-binding" evidence="10">
    <location>
        <begin position="8"/>
        <end position="55"/>
    </location>
</feature>
<gene>
    <name evidence="9" type="primary">argR</name>
    <name evidence="12" type="ORF">MYMAC_004985</name>
</gene>
<dbReference type="InterPro" id="IPR036390">
    <property type="entry name" value="WH_DNA-bd_sf"/>
</dbReference>
<keyword evidence="9" id="KW-0678">Repressor</keyword>
<keyword evidence="9" id="KW-0028">Amino-acid biosynthesis</keyword>
<evidence type="ECO:0000256" key="5">
    <source>
        <dbReference type="ARBA" id="ARBA00022490"/>
    </source>
</evidence>
<evidence type="ECO:0000256" key="1">
    <source>
        <dbReference type="ARBA" id="ARBA00004496"/>
    </source>
</evidence>
<dbReference type="GO" id="GO:0003700">
    <property type="term" value="F:DNA-binding transcription factor activity"/>
    <property type="evidence" value="ECO:0007669"/>
    <property type="project" value="UniProtKB-UniRule"/>
</dbReference>
<keyword evidence="8 9" id="KW-0804">Transcription</keyword>
<dbReference type="AlphaFoldDB" id="A0A250K0W0"/>
<dbReference type="GO" id="GO:0034618">
    <property type="term" value="F:arginine binding"/>
    <property type="evidence" value="ECO:0007669"/>
    <property type="project" value="InterPro"/>
</dbReference>
<dbReference type="InterPro" id="IPR020900">
    <property type="entry name" value="Arg_repress_DNA-bd"/>
</dbReference>
<dbReference type="SUPFAM" id="SSF46785">
    <property type="entry name" value="Winged helix' DNA-binding domain"/>
    <property type="match status" value="1"/>
</dbReference>
<keyword evidence="9" id="KW-0055">Arginine biosynthesis</keyword>
<dbReference type="Proteomes" id="UP000217343">
    <property type="component" value="Chromosome"/>
</dbReference>
<evidence type="ECO:0000259" key="10">
    <source>
        <dbReference type="Pfam" id="PF01316"/>
    </source>
</evidence>
<protein>
    <recommendedName>
        <fullName evidence="4 9">Arginine repressor</fullName>
    </recommendedName>
</protein>
<dbReference type="UniPathway" id="UPA00068"/>
<dbReference type="GO" id="GO:0051259">
    <property type="term" value="P:protein complex oligomerization"/>
    <property type="evidence" value="ECO:0007669"/>
    <property type="project" value="InterPro"/>
</dbReference>
<name>A0A250K0W0_9BACT</name>
<dbReference type="OrthoDB" id="7060358at2"/>
<dbReference type="GO" id="GO:0003677">
    <property type="term" value="F:DNA binding"/>
    <property type="evidence" value="ECO:0007669"/>
    <property type="project" value="UniProtKB-KW"/>
</dbReference>
<comment type="function">
    <text evidence="9">Regulates arginine biosynthesis genes.</text>
</comment>
<evidence type="ECO:0000256" key="8">
    <source>
        <dbReference type="ARBA" id="ARBA00023163"/>
    </source>
</evidence>
<evidence type="ECO:0000256" key="9">
    <source>
        <dbReference type="HAMAP-Rule" id="MF_00173"/>
    </source>
</evidence>
<accession>A0A250K0W0</accession>
<dbReference type="Gene3D" id="3.30.1360.40">
    <property type="match status" value="1"/>
</dbReference>
<dbReference type="Pfam" id="PF01316">
    <property type="entry name" value="Arg_repressor"/>
    <property type="match status" value="1"/>
</dbReference>
<keyword evidence="7 9" id="KW-0238">DNA-binding</keyword>
<dbReference type="PRINTS" id="PR01467">
    <property type="entry name" value="ARGREPRESSOR"/>
</dbReference>
<dbReference type="EMBL" id="CP022203">
    <property type="protein sequence ID" value="ATB49342.1"/>
    <property type="molecule type" value="Genomic_DNA"/>
</dbReference>
<organism evidence="12 13">
    <name type="scientific">Corallococcus macrosporus DSM 14697</name>
    <dbReference type="NCBI Taxonomy" id="1189310"/>
    <lineage>
        <taxon>Bacteria</taxon>
        <taxon>Pseudomonadati</taxon>
        <taxon>Myxococcota</taxon>
        <taxon>Myxococcia</taxon>
        <taxon>Myxococcales</taxon>
        <taxon>Cystobacterineae</taxon>
        <taxon>Myxococcaceae</taxon>
        <taxon>Corallococcus</taxon>
    </lineage>
</organism>
<dbReference type="GO" id="GO:0006526">
    <property type="term" value="P:L-arginine biosynthetic process"/>
    <property type="evidence" value="ECO:0007669"/>
    <property type="project" value="UniProtKB-UniPathway"/>
</dbReference>
<comment type="subcellular location">
    <subcellularLocation>
        <location evidence="1 9">Cytoplasm</location>
    </subcellularLocation>
</comment>
<evidence type="ECO:0000256" key="4">
    <source>
        <dbReference type="ARBA" id="ARBA00021148"/>
    </source>
</evidence>
<evidence type="ECO:0000313" key="12">
    <source>
        <dbReference type="EMBL" id="ATB49342.1"/>
    </source>
</evidence>